<dbReference type="InterPro" id="IPR029069">
    <property type="entry name" value="HotDog_dom_sf"/>
</dbReference>
<dbReference type="RefSeq" id="WP_110389708.1">
    <property type="nucleotide sequence ID" value="NZ_CALCOA010000306.1"/>
</dbReference>
<proteinExistence type="predicted"/>
<reference evidence="1 2" key="1">
    <citation type="submission" date="2018-05" db="EMBL/GenBank/DDBJ databases">
        <title>Genomic Encyclopedia of Type Strains, Phase IV (KMG-IV): sequencing the most valuable type-strain genomes for metagenomic binning, comparative biology and taxonomic classification.</title>
        <authorList>
            <person name="Goeker M."/>
        </authorList>
    </citation>
    <scope>NUCLEOTIDE SEQUENCE [LARGE SCALE GENOMIC DNA]</scope>
    <source>
        <strain evidence="1 2">DSM 29661</strain>
    </source>
</reference>
<keyword evidence="2" id="KW-1185">Reference proteome</keyword>
<dbReference type="OrthoDB" id="9799036at2"/>
<dbReference type="SUPFAM" id="SSF54637">
    <property type="entry name" value="Thioesterase/thiol ester dehydrase-isomerase"/>
    <property type="match status" value="1"/>
</dbReference>
<dbReference type="EMBL" id="QJKI01000002">
    <property type="protein sequence ID" value="PXX81313.1"/>
    <property type="molecule type" value="Genomic_DNA"/>
</dbReference>
<comment type="caution">
    <text evidence="1">The sequence shown here is derived from an EMBL/GenBank/DDBJ whole genome shotgun (WGS) entry which is preliminary data.</text>
</comment>
<dbReference type="InterPro" id="IPR050563">
    <property type="entry name" value="4-hydroxybenzoyl-CoA_TE"/>
</dbReference>
<dbReference type="GO" id="GO:0047617">
    <property type="term" value="F:fatty acyl-CoA hydrolase activity"/>
    <property type="evidence" value="ECO:0007669"/>
    <property type="project" value="TreeGrafter"/>
</dbReference>
<dbReference type="PANTHER" id="PTHR31793:SF24">
    <property type="entry name" value="LONG-CHAIN ACYL-COA THIOESTERASE FADM"/>
    <property type="match status" value="1"/>
</dbReference>
<dbReference type="AlphaFoldDB" id="A0A318L769"/>
<dbReference type="Proteomes" id="UP000247555">
    <property type="component" value="Unassembled WGS sequence"/>
</dbReference>
<dbReference type="Pfam" id="PF13279">
    <property type="entry name" value="4HBT_2"/>
    <property type="match status" value="1"/>
</dbReference>
<organism evidence="1 2">
    <name type="scientific">Rivihabitans pingtungensis</name>
    <dbReference type="NCBI Taxonomy" id="1054498"/>
    <lineage>
        <taxon>Bacteria</taxon>
        <taxon>Pseudomonadati</taxon>
        <taxon>Pseudomonadota</taxon>
        <taxon>Betaproteobacteria</taxon>
        <taxon>Neisseriales</taxon>
        <taxon>Aquaspirillaceae</taxon>
        <taxon>Rivihabitans</taxon>
    </lineage>
</organism>
<sequence length="153" mass="17058">MSPAIFTQTVEVRWSDLDANQHMRHSAYADLCTHARLGWLAQSGFAGGEFARLGLGPVLFQESTEYFREVHLGEVLTIDIRLEAASPDYGRWKLRQDMHKADGRLAATHRVAGAWLDLATRKLIAPPAVLAEIFAALTQVDFTPLPQPQYRSA</sequence>
<evidence type="ECO:0000313" key="1">
    <source>
        <dbReference type="EMBL" id="PXX81313.1"/>
    </source>
</evidence>
<keyword evidence="1" id="KW-0378">Hydrolase</keyword>
<dbReference type="Gene3D" id="3.10.129.10">
    <property type="entry name" value="Hotdog Thioesterase"/>
    <property type="match status" value="1"/>
</dbReference>
<accession>A0A318L769</accession>
<gene>
    <name evidence="1" type="ORF">DFR34_102153</name>
</gene>
<protein>
    <submittedName>
        <fullName evidence="1">Acyl-CoA thioester hydrolase</fullName>
    </submittedName>
</protein>
<dbReference type="PANTHER" id="PTHR31793">
    <property type="entry name" value="4-HYDROXYBENZOYL-COA THIOESTERASE FAMILY MEMBER"/>
    <property type="match status" value="1"/>
</dbReference>
<name>A0A318L769_9NEIS</name>
<dbReference type="CDD" id="cd00586">
    <property type="entry name" value="4HBT"/>
    <property type="match status" value="1"/>
</dbReference>
<evidence type="ECO:0000313" key="2">
    <source>
        <dbReference type="Proteomes" id="UP000247555"/>
    </source>
</evidence>